<dbReference type="EMBL" id="MU005626">
    <property type="protein sequence ID" value="KAF2677096.1"/>
    <property type="molecule type" value="Genomic_DNA"/>
</dbReference>
<accession>A0A6G1IFU6</accession>
<dbReference type="OrthoDB" id="3801532at2759"/>
<protein>
    <submittedName>
        <fullName evidence="1">Uncharacterized protein</fullName>
    </submittedName>
</protein>
<keyword evidence="2" id="KW-1185">Reference proteome</keyword>
<organism evidence="1 2">
    <name type="scientific">Lentithecium fluviatile CBS 122367</name>
    <dbReference type="NCBI Taxonomy" id="1168545"/>
    <lineage>
        <taxon>Eukaryota</taxon>
        <taxon>Fungi</taxon>
        <taxon>Dikarya</taxon>
        <taxon>Ascomycota</taxon>
        <taxon>Pezizomycotina</taxon>
        <taxon>Dothideomycetes</taxon>
        <taxon>Pleosporomycetidae</taxon>
        <taxon>Pleosporales</taxon>
        <taxon>Massarineae</taxon>
        <taxon>Lentitheciaceae</taxon>
        <taxon>Lentithecium</taxon>
    </lineage>
</organism>
<proteinExistence type="predicted"/>
<reference evidence="1" key="1">
    <citation type="journal article" date="2020" name="Stud. Mycol.">
        <title>101 Dothideomycetes genomes: a test case for predicting lifestyles and emergence of pathogens.</title>
        <authorList>
            <person name="Haridas S."/>
            <person name="Albert R."/>
            <person name="Binder M."/>
            <person name="Bloem J."/>
            <person name="Labutti K."/>
            <person name="Salamov A."/>
            <person name="Andreopoulos B."/>
            <person name="Baker S."/>
            <person name="Barry K."/>
            <person name="Bills G."/>
            <person name="Bluhm B."/>
            <person name="Cannon C."/>
            <person name="Castanera R."/>
            <person name="Culley D."/>
            <person name="Daum C."/>
            <person name="Ezra D."/>
            <person name="Gonzalez J."/>
            <person name="Henrissat B."/>
            <person name="Kuo A."/>
            <person name="Liang C."/>
            <person name="Lipzen A."/>
            <person name="Lutzoni F."/>
            <person name="Magnuson J."/>
            <person name="Mondo S."/>
            <person name="Nolan M."/>
            <person name="Ohm R."/>
            <person name="Pangilinan J."/>
            <person name="Park H.-J."/>
            <person name="Ramirez L."/>
            <person name="Alfaro M."/>
            <person name="Sun H."/>
            <person name="Tritt A."/>
            <person name="Yoshinaga Y."/>
            <person name="Zwiers L.-H."/>
            <person name="Turgeon B."/>
            <person name="Goodwin S."/>
            <person name="Spatafora J."/>
            <person name="Crous P."/>
            <person name="Grigoriev I."/>
        </authorList>
    </citation>
    <scope>NUCLEOTIDE SEQUENCE</scope>
    <source>
        <strain evidence="1">CBS 122367</strain>
    </source>
</reference>
<dbReference type="AlphaFoldDB" id="A0A6G1IFU6"/>
<dbReference type="Proteomes" id="UP000799291">
    <property type="component" value="Unassembled WGS sequence"/>
</dbReference>
<gene>
    <name evidence="1" type="ORF">K458DRAFT_396353</name>
</gene>
<evidence type="ECO:0000313" key="2">
    <source>
        <dbReference type="Proteomes" id="UP000799291"/>
    </source>
</evidence>
<evidence type="ECO:0000313" key="1">
    <source>
        <dbReference type="EMBL" id="KAF2677096.1"/>
    </source>
</evidence>
<name>A0A6G1IFU6_9PLEO</name>
<sequence length="114" mass="13101">MLTFFSYTEGIVRLYSQSTFLFHDYTSFIAFYGAVLPERFDVIRSISIYQALYSFPEHLRGDTVSGLATYDALYTHGLQLGNQVLGNIPPKSEKSLENLKRLQIRNILRQMPSL</sequence>